<dbReference type="InterPro" id="IPR017871">
    <property type="entry name" value="ABC_transporter-like_CS"/>
</dbReference>
<evidence type="ECO:0000256" key="8">
    <source>
        <dbReference type="ARBA" id="ARBA00022967"/>
    </source>
</evidence>
<dbReference type="InterPro" id="IPR003593">
    <property type="entry name" value="AAA+_ATPase"/>
</dbReference>
<dbReference type="STRING" id="1291379.TPE_0132"/>
<dbReference type="InterPro" id="IPR003439">
    <property type="entry name" value="ABC_transporter-like_ATP-bd"/>
</dbReference>
<dbReference type="Gene3D" id="3.40.50.300">
    <property type="entry name" value="P-loop containing nucleotide triphosphate hydrolases"/>
    <property type="match status" value="1"/>
</dbReference>
<keyword evidence="12" id="KW-1185">Reference proteome</keyword>
<keyword evidence="4" id="KW-1003">Cell membrane</keyword>
<proteinExistence type="inferred from homology"/>
<dbReference type="SMART" id="SM00382">
    <property type="entry name" value="AAA"/>
    <property type="match status" value="1"/>
</dbReference>
<reference evidence="11 12" key="1">
    <citation type="journal article" date="2013" name="PLoS ONE">
        <title>Genome-Wide Relatedness of Treponema pedis, from Gingiva and Necrotic Skin Lesions of Pigs, with the Human Oral Pathogen Treponema denticola.</title>
        <authorList>
            <person name="Svartstrom O."/>
            <person name="Mushtaq M."/>
            <person name="Pringle M."/>
            <person name="Segerman B."/>
        </authorList>
    </citation>
    <scope>NUCLEOTIDE SEQUENCE [LARGE SCALE GENOMIC DNA]</scope>
    <source>
        <strain evidence="11">T A4</strain>
    </source>
</reference>
<dbReference type="AlphaFoldDB" id="S5ZX99"/>
<accession>S5ZX99</accession>
<dbReference type="GO" id="GO:0015833">
    <property type="term" value="P:peptide transport"/>
    <property type="evidence" value="ECO:0007669"/>
    <property type="project" value="InterPro"/>
</dbReference>
<dbReference type="GO" id="GO:0005886">
    <property type="term" value="C:plasma membrane"/>
    <property type="evidence" value="ECO:0007669"/>
    <property type="project" value="UniProtKB-SubCell"/>
</dbReference>
<evidence type="ECO:0000256" key="4">
    <source>
        <dbReference type="ARBA" id="ARBA00022475"/>
    </source>
</evidence>
<keyword evidence="5" id="KW-0997">Cell inner membrane</keyword>
<evidence type="ECO:0000256" key="3">
    <source>
        <dbReference type="ARBA" id="ARBA00022448"/>
    </source>
</evidence>
<evidence type="ECO:0000256" key="2">
    <source>
        <dbReference type="ARBA" id="ARBA00005417"/>
    </source>
</evidence>
<name>S5ZX99_9SPIR</name>
<dbReference type="EMBL" id="CP004120">
    <property type="protein sequence ID" value="AGT42628.1"/>
    <property type="molecule type" value="Genomic_DNA"/>
</dbReference>
<dbReference type="PROSITE" id="PS50893">
    <property type="entry name" value="ABC_TRANSPORTER_2"/>
    <property type="match status" value="1"/>
</dbReference>
<keyword evidence="8" id="KW-1278">Translocase</keyword>
<keyword evidence="7 11" id="KW-0067">ATP-binding</keyword>
<evidence type="ECO:0000256" key="5">
    <source>
        <dbReference type="ARBA" id="ARBA00022519"/>
    </source>
</evidence>
<dbReference type="Pfam" id="PF00005">
    <property type="entry name" value="ABC_tran"/>
    <property type="match status" value="1"/>
</dbReference>
<dbReference type="InterPro" id="IPR050388">
    <property type="entry name" value="ABC_Ni/Peptide_Import"/>
</dbReference>
<dbReference type="Proteomes" id="UP000015620">
    <property type="component" value="Chromosome"/>
</dbReference>
<dbReference type="RefSeq" id="WP_020963928.1">
    <property type="nucleotide sequence ID" value="NC_022097.1"/>
</dbReference>
<keyword evidence="6" id="KW-0547">Nucleotide-binding</keyword>
<dbReference type="HOGENOM" id="CLU_000604_1_23_12"/>
<dbReference type="PROSITE" id="PS00211">
    <property type="entry name" value="ABC_TRANSPORTER_1"/>
    <property type="match status" value="1"/>
</dbReference>
<evidence type="ECO:0000313" key="11">
    <source>
        <dbReference type="EMBL" id="AGT42628.1"/>
    </source>
</evidence>
<keyword evidence="9" id="KW-0472">Membrane</keyword>
<gene>
    <name evidence="11" type="primary">oppD</name>
    <name evidence="11" type="ORF">TPE_0132</name>
</gene>
<keyword evidence="3" id="KW-0813">Transport</keyword>
<feature type="domain" description="ABC transporter" evidence="10">
    <location>
        <begin position="4"/>
        <end position="246"/>
    </location>
</feature>
<dbReference type="PANTHER" id="PTHR43297">
    <property type="entry name" value="OLIGOPEPTIDE TRANSPORT ATP-BINDING PROTEIN APPD"/>
    <property type="match status" value="1"/>
</dbReference>
<dbReference type="KEGG" id="tped:TPE_0132"/>
<protein>
    <submittedName>
        <fullName evidence="11">Oligopeptide ABC transporter ATP-bindingprotein</fullName>
    </submittedName>
</protein>
<dbReference type="Pfam" id="PF08352">
    <property type="entry name" value="oligo_HPY"/>
    <property type="match status" value="1"/>
</dbReference>
<comment type="subcellular location">
    <subcellularLocation>
        <location evidence="1">Cell inner membrane</location>
        <topology evidence="1">Peripheral membrane protein</topology>
    </subcellularLocation>
</comment>
<organism evidence="11 12">
    <name type="scientific">Treponema pedis str. T A4</name>
    <dbReference type="NCBI Taxonomy" id="1291379"/>
    <lineage>
        <taxon>Bacteria</taxon>
        <taxon>Pseudomonadati</taxon>
        <taxon>Spirochaetota</taxon>
        <taxon>Spirochaetia</taxon>
        <taxon>Spirochaetales</taxon>
        <taxon>Treponemataceae</taxon>
        <taxon>Treponema</taxon>
    </lineage>
</organism>
<evidence type="ECO:0000256" key="7">
    <source>
        <dbReference type="ARBA" id="ARBA00022840"/>
    </source>
</evidence>
<dbReference type="GO" id="GO:0016887">
    <property type="term" value="F:ATP hydrolysis activity"/>
    <property type="evidence" value="ECO:0007669"/>
    <property type="project" value="InterPro"/>
</dbReference>
<dbReference type="PANTHER" id="PTHR43297:SF14">
    <property type="entry name" value="ATPASE AAA-TYPE CORE DOMAIN-CONTAINING PROTEIN"/>
    <property type="match status" value="1"/>
</dbReference>
<dbReference type="OrthoDB" id="337094at2"/>
<dbReference type="GO" id="GO:0005524">
    <property type="term" value="F:ATP binding"/>
    <property type="evidence" value="ECO:0007669"/>
    <property type="project" value="UniProtKB-KW"/>
</dbReference>
<dbReference type="SUPFAM" id="SSF52540">
    <property type="entry name" value="P-loop containing nucleoside triphosphate hydrolases"/>
    <property type="match status" value="1"/>
</dbReference>
<dbReference type="InterPro" id="IPR013563">
    <property type="entry name" value="Oligopep_ABC_C"/>
</dbReference>
<dbReference type="GeneID" id="301088864"/>
<dbReference type="CDD" id="cd03257">
    <property type="entry name" value="ABC_NikE_OppD_transporters"/>
    <property type="match status" value="1"/>
</dbReference>
<evidence type="ECO:0000256" key="6">
    <source>
        <dbReference type="ARBA" id="ARBA00022741"/>
    </source>
</evidence>
<evidence type="ECO:0000256" key="1">
    <source>
        <dbReference type="ARBA" id="ARBA00004417"/>
    </source>
</evidence>
<comment type="similarity">
    <text evidence="2">Belongs to the ABC transporter superfamily.</text>
</comment>
<sequence length="294" mass="33171">MEYITVKNVFVRFSAQTEPILKDLNFNIQKGEIFCITGETGSGKSLTEHTISGLLPVDAHISGTVTWKGKNFYALKEAEKRSIRKNEMGFVLQNSASALNPLLTCKQQLLLAWKTKQVSDKTLCALLKEVRLEPPQKILKLYPFQLSGGMKQRFLLAMGIIGSPEIIFLDEPTKGLDDALRKDTIALIQNIHKTKKLTIVLVTHDLELAEEISDTLIVMHGGFIYEMGKTKELFNNPFHPYFKNLLASLPSHGMKAFDGFSLLNQNLEEIETAEVNRSKMIKIDDNHFVRVCEC</sequence>
<dbReference type="PATRIC" id="fig|1291379.3.peg.127"/>
<dbReference type="InterPro" id="IPR027417">
    <property type="entry name" value="P-loop_NTPase"/>
</dbReference>
<evidence type="ECO:0000256" key="9">
    <source>
        <dbReference type="ARBA" id="ARBA00023136"/>
    </source>
</evidence>
<evidence type="ECO:0000259" key="10">
    <source>
        <dbReference type="PROSITE" id="PS50893"/>
    </source>
</evidence>
<evidence type="ECO:0000313" key="12">
    <source>
        <dbReference type="Proteomes" id="UP000015620"/>
    </source>
</evidence>